<keyword evidence="2" id="KW-1185">Reference proteome</keyword>
<sequence length="664" mass="74851">MFENILQDIKLCVFNMPMSTAASLAQSVAAPGIRLGEEVASQKLLGYFMATLPDDYTPDKPELLDSSVQLIRVPILKNPTNLRDIDPANLTKLTKNFGELAENYLGHTLRYAQAFLIDPASLKVPTELRVTNSNALAKDLPKLQVVPGTIITGLSGGHRRWYLGATLKRVALELKKQESLLSSLQAASASETDIGVIQTVIQELKGRADILQHPLIALYDLNMQENLEAMAFATSNQPDIQVKDSNSDIIKNAALALQKDPSMSFLEQQMAYSSFRPKERLQNMLLQFIFAKQANIPAHTSIYLQWLWYSEILHFGGIWGQPKSYFTPAWMSKFWTVSADLYIWFLLYFKLLLIYLCAPGKKEWFRIPSIAISRKEILDDFLKDLSLSNQDRWPTYTVPNGVVANLLLCVAGRAYKVHLAEALRQNWGQDSTQSWLDKLEIYHDAIQEELEVKAAAILPDSEAIEDKALVELVHRFQLLRDSHLFSSARLSPLGMSKSFILPCPGLFVDVGDMLYKNSYGLKMAFLMLDPFALSVSEKKRSEGKIASLSGIIPLLCGASLVNGLQFGENWTNTNKLFSIVIKHTFHGLLPISSLPMEEQDIPQRMKTIKEASIYEELGEDQVKKDLQGLRTVWQKAMAAKATQFMKEKKSIDFMDPVFRYLIIF</sequence>
<organism evidence="1 2">
    <name type="scientific">Fistulina hepatica ATCC 64428</name>
    <dbReference type="NCBI Taxonomy" id="1128425"/>
    <lineage>
        <taxon>Eukaryota</taxon>
        <taxon>Fungi</taxon>
        <taxon>Dikarya</taxon>
        <taxon>Basidiomycota</taxon>
        <taxon>Agaricomycotina</taxon>
        <taxon>Agaricomycetes</taxon>
        <taxon>Agaricomycetidae</taxon>
        <taxon>Agaricales</taxon>
        <taxon>Fistulinaceae</taxon>
        <taxon>Fistulina</taxon>
    </lineage>
</organism>
<evidence type="ECO:0000313" key="2">
    <source>
        <dbReference type="Proteomes" id="UP000054144"/>
    </source>
</evidence>
<accession>A0A0D7AB02</accession>
<protein>
    <submittedName>
        <fullName evidence="1">Uncharacterized protein</fullName>
    </submittedName>
</protein>
<dbReference type="EMBL" id="KN881923">
    <property type="protein sequence ID" value="KIY47825.1"/>
    <property type="molecule type" value="Genomic_DNA"/>
</dbReference>
<dbReference type="Proteomes" id="UP000054144">
    <property type="component" value="Unassembled WGS sequence"/>
</dbReference>
<reference evidence="1 2" key="1">
    <citation type="journal article" date="2015" name="Fungal Genet. Biol.">
        <title>Evolution of novel wood decay mechanisms in Agaricales revealed by the genome sequences of Fistulina hepatica and Cylindrobasidium torrendii.</title>
        <authorList>
            <person name="Floudas D."/>
            <person name="Held B.W."/>
            <person name="Riley R."/>
            <person name="Nagy L.G."/>
            <person name="Koehler G."/>
            <person name="Ransdell A.S."/>
            <person name="Younus H."/>
            <person name="Chow J."/>
            <person name="Chiniquy J."/>
            <person name="Lipzen A."/>
            <person name="Tritt A."/>
            <person name="Sun H."/>
            <person name="Haridas S."/>
            <person name="LaButti K."/>
            <person name="Ohm R.A."/>
            <person name="Kues U."/>
            <person name="Blanchette R.A."/>
            <person name="Grigoriev I.V."/>
            <person name="Minto R.E."/>
            <person name="Hibbett D.S."/>
        </authorList>
    </citation>
    <scope>NUCLEOTIDE SEQUENCE [LARGE SCALE GENOMIC DNA]</scope>
    <source>
        <strain evidence="1 2">ATCC 64428</strain>
    </source>
</reference>
<name>A0A0D7AB02_9AGAR</name>
<dbReference type="AlphaFoldDB" id="A0A0D7AB02"/>
<evidence type="ECO:0000313" key="1">
    <source>
        <dbReference type="EMBL" id="KIY47825.1"/>
    </source>
</evidence>
<proteinExistence type="predicted"/>
<gene>
    <name evidence="1" type="ORF">FISHEDRAFT_74274</name>
</gene>